<evidence type="ECO:0000313" key="2">
    <source>
        <dbReference type="Proteomes" id="UP001151760"/>
    </source>
</evidence>
<dbReference type="Proteomes" id="UP001151760">
    <property type="component" value="Unassembled WGS sequence"/>
</dbReference>
<reference evidence="1" key="2">
    <citation type="submission" date="2022-01" db="EMBL/GenBank/DDBJ databases">
        <authorList>
            <person name="Yamashiro T."/>
            <person name="Shiraishi A."/>
            <person name="Satake H."/>
            <person name="Nakayama K."/>
        </authorList>
    </citation>
    <scope>NUCLEOTIDE SEQUENCE</scope>
</reference>
<evidence type="ECO:0000313" key="1">
    <source>
        <dbReference type="EMBL" id="GJT44118.1"/>
    </source>
</evidence>
<comment type="caution">
    <text evidence="1">The sequence shown here is derived from an EMBL/GenBank/DDBJ whole genome shotgun (WGS) entry which is preliminary data.</text>
</comment>
<dbReference type="EMBL" id="BQNB010015786">
    <property type="protein sequence ID" value="GJT44118.1"/>
    <property type="molecule type" value="Genomic_DNA"/>
</dbReference>
<accession>A0ABQ5E003</accession>
<proteinExistence type="predicted"/>
<reference evidence="1" key="1">
    <citation type="journal article" date="2022" name="Int. J. Mol. Sci.">
        <title>Draft Genome of Tanacetum Coccineum: Genomic Comparison of Closely Related Tanacetum-Family Plants.</title>
        <authorList>
            <person name="Yamashiro T."/>
            <person name="Shiraishi A."/>
            <person name="Nakayama K."/>
            <person name="Satake H."/>
        </authorList>
    </citation>
    <scope>NUCLEOTIDE SEQUENCE</scope>
</reference>
<name>A0ABQ5E003_9ASTR</name>
<dbReference type="PANTHER" id="PTHR33116:SF79">
    <property type="entry name" value="REVERSE TRANSCRIPTASE DOMAIN, ZINC FINGER, CCHC-TYPE-RELATED"/>
    <property type="match status" value="1"/>
</dbReference>
<gene>
    <name evidence="1" type="ORF">Tco_0952833</name>
</gene>
<keyword evidence="2" id="KW-1185">Reference proteome</keyword>
<organism evidence="1 2">
    <name type="scientific">Tanacetum coccineum</name>
    <dbReference type="NCBI Taxonomy" id="301880"/>
    <lineage>
        <taxon>Eukaryota</taxon>
        <taxon>Viridiplantae</taxon>
        <taxon>Streptophyta</taxon>
        <taxon>Embryophyta</taxon>
        <taxon>Tracheophyta</taxon>
        <taxon>Spermatophyta</taxon>
        <taxon>Magnoliopsida</taxon>
        <taxon>eudicotyledons</taxon>
        <taxon>Gunneridae</taxon>
        <taxon>Pentapetalae</taxon>
        <taxon>asterids</taxon>
        <taxon>campanulids</taxon>
        <taxon>Asterales</taxon>
        <taxon>Asteraceae</taxon>
        <taxon>Asteroideae</taxon>
        <taxon>Anthemideae</taxon>
        <taxon>Anthemidinae</taxon>
        <taxon>Tanacetum</taxon>
    </lineage>
</organism>
<dbReference type="PANTHER" id="PTHR33116">
    <property type="entry name" value="REVERSE TRANSCRIPTASE ZINC-BINDING DOMAIN-CONTAINING PROTEIN-RELATED-RELATED"/>
    <property type="match status" value="1"/>
</dbReference>
<protein>
    <submittedName>
        <fullName evidence="1">Uncharacterized protein</fullName>
    </submittedName>
</protein>
<sequence>MSQYLFINLKLNPSGHGDLELQTCPIRHFDYIHVKLDSKCHIIAIKMSKKRLTRTVDEHALCFSSLNSAVISLGGRLIGDGGVGSSCLSYMLERRDTGKMPQPQRTSIRYIKNLILPWMKIKWGGVREGFKLQVNKEMNALFFGEWSKSNVRYLIHILDCFHDVSGLKINLDKSRLFGIGVSPEEVSSIARPVNYSHWSLPFIYLGLPVGRSMKKIDAWNEVVNKFTRRLSSWKANILSIGGRLTLVKLVLGSLPLYYLSLFKAPTSVIFLLESIRRRFFWGFKDNEKKMVWVSWQKIMSSTKNGGLGVESIKDKNIGLMDSKVVCRYSNKWYQELGFEGSLDSRSTGVRSSSAIKFWAAMRVLGFEGLSKLVVRHKAFFKVRIKALLEQQGLAAGGSQSEYIDEFHKLAGDLSAIDTAITDEDQAFLLLKSLHRLMIISRSGQRDMEQGTYSAWSKSQGIRSKTLELYMSVEEHLKRDCPRYNHKKSQGCVRIEDHVYGFGANGYDTVDGNIVRGMPCKGSSTMREWSSSCWTRLGTRRANYIYTLDGQAVTRNTLKGRKQLVEYQIGSVQVLWAEATTHNLHTSEQGHHHQRLNLRRL</sequence>